<dbReference type="Proteomes" id="UP000024635">
    <property type="component" value="Unassembled WGS sequence"/>
</dbReference>
<comment type="caution">
    <text evidence="2">The sequence shown here is derived from an EMBL/GenBank/DDBJ whole genome shotgun (WGS) entry which is preliminary data.</text>
</comment>
<gene>
    <name evidence="2" type="primary">Acey_s0054.g2500</name>
    <name evidence="2" type="ORF">Y032_0054g2500</name>
</gene>
<evidence type="ECO:0000313" key="3">
    <source>
        <dbReference type="Proteomes" id="UP000024635"/>
    </source>
</evidence>
<evidence type="ECO:0000313" key="2">
    <source>
        <dbReference type="EMBL" id="EYC10692.1"/>
    </source>
</evidence>
<keyword evidence="3" id="KW-1185">Reference proteome</keyword>
<sequence length="99" mass="11537">MASRPRFTGLRYIIGAVFFVFGIVFYLSPQRHSSPSNVEQVTNAKIAIVTVLRKMADRDNYTTAMTSMECYSKRYNYKYIVVDSDMYKNVCKQELVDFH</sequence>
<reference evidence="3" key="1">
    <citation type="journal article" date="2015" name="Nat. Genet.">
        <title>The genome and transcriptome of the zoonotic hookworm Ancylostoma ceylanicum identify infection-specific gene families.</title>
        <authorList>
            <person name="Schwarz E.M."/>
            <person name="Hu Y."/>
            <person name="Antoshechkin I."/>
            <person name="Miller M.M."/>
            <person name="Sternberg P.W."/>
            <person name="Aroian R.V."/>
        </authorList>
    </citation>
    <scope>NUCLEOTIDE SEQUENCE</scope>
    <source>
        <strain evidence="3">HY135</strain>
    </source>
</reference>
<keyword evidence="1" id="KW-1133">Transmembrane helix</keyword>
<name>A0A016U769_9BILA</name>
<dbReference type="AlphaFoldDB" id="A0A016U769"/>
<feature type="transmembrane region" description="Helical" evidence="1">
    <location>
        <begin position="12"/>
        <end position="28"/>
    </location>
</feature>
<organism evidence="2 3">
    <name type="scientific">Ancylostoma ceylanicum</name>
    <dbReference type="NCBI Taxonomy" id="53326"/>
    <lineage>
        <taxon>Eukaryota</taxon>
        <taxon>Metazoa</taxon>
        <taxon>Ecdysozoa</taxon>
        <taxon>Nematoda</taxon>
        <taxon>Chromadorea</taxon>
        <taxon>Rhabditida</taxon>
        <taxon>Rhabditina</taxon>
        <taxon>Rhabditomorpha</taxon>
        <taxon>Strongyloidea</taxon>
        <taxon>Ancylostomatidae</taxon>
        <taxon>Ancylostomatinae</taxon>
        <taxon>Ancylostoma</taxon>
    </lineage>
</organism>
<evidence type="ECO:0000256" key="1">
    <source>
        <dbReference type="SAM" id="Phobius"/>
    </source>
</evidence>
<keyword evidence="1" id="KW-0472">Membrane</keyword>
<proteinExistence type="predicted"/>
<dbReference type="Gene3D" id="3.90.550.10">
    <property type="entry name" value="Spore Coat Polysaccharide Biosynthesis Protein SpsA, Chain A"/>
    <property type="match status" value="1"/>
</dbReference>
<dbReference type="InterPro" id="IPR029044">
    <property type="entry name" value="Nucleotide-diphossugar_trans"/>
</dbReference>
<dbReference type="EMBL" id="JARK01001390">
    <property type="protein sequence ID" value="EYC10692.1"/>
    <property type="molecule type" value="Genomic_DNA"/>
</dbReference>
<keyword evidence="1" id="KW-0812">Transmembrane</keyword>
<accession>A0A016U769</accession>
<protein>
    <submittedName>
        <fullName evidence="2">Uncharacterized protein</fullName>
    </submittedName>
</protein>